<evidence type="ECO:0000313" key="6">
    <source>
        <dbReference type="Proteomes" id="UP000192738"/>
    </source>
</evidence>
<organism evidence="5 6">
    <name type="scientific">Sporomusa malonica</name>
    <dbReference type="NCBI Taxonomy" id="112901"/>
    <lineage>
        <taxon>Bacteria</taxon>
        <taxon>Bacillati</taxon>
        <taxon>Bacillota</taxon>
        <taxon>Negativicutes</taxon>
        <taxon>Selenomonadales</taxon>
        <taxon>Sporomusaceae</taxon>
        <taxon>Sporomusa</taxon>
    </lineage>
</organism>
<dbReference type="EMBL" id="FWXI01000003">
    <property type="protein sequence ID" value="SMC45846.1"/>
    <property type="molecule type" value="Genomic_DNA"/>
</dbReference>
<dbReference type="RefSeq" id="WP_084574507.1">
    <property type="nucleotide sequence ID" value="NZ_CP155572.1"/>
</dbReference>
<protein>
    <recommendedName>
        <fullName evidence="4">Methyltransferase</fullName>
        <ecNumber evidence="4">2.1.1.-</ecNumber>
    </recommendedName>
</protein>
<evidence type="ECO:0000256" key="1">
    <source>
        <dbReference type="ARBA" id="ARBA00007137"/>
    </source>
</evidence>
<keyword evidence="6" id="KW-1185">Reference proteome</keyword>
<dbReference type="InterPro" id="IPR038601">
    <property type="entry name" value="MttB-like_sf"/>
</dbReference>
<dbReference type="OrthoDB" id="5418352at2"/>
<reference evidence="5 6" key="1">
    <citation type="submission" date="2017-04" db="EMBL/GenBank/DDBJ databases">
        <authorList>
            <person name="Afonso C.L."/>
            <person name="Miller P.J."/>
            <person name="Scott M.A."/>
            <person name="Spackman E."/>
            <person name="Goraichik I."/>
            <person name="Dimitrov K.M."/>
            <person name="Suarez D.L."/>
            <person name="Swayne D.E."/>
        </authorList>
    </citation>
    <scope>NUCLEOTIDE SEQUENCE [LARGE SCALE GENOMIC DNA]</scope>
    <source>
        <strain evidence="5 6">DSM 5090</strain>
    </source>
</reference>
<keyword evidence="2 5" id="KW-0489">Methyltransferase</keyword>
<dbReference type="Gene3D" id="3.20.20.480">
    <property type="entry name" value="Trimethylamine methyltransferase-like"/>
    <property type="match status" value="1"/>
</dbReference>
<dbReference type="Proteomes" id="UP000192738">
    <property type="component" value="Unassembled WGS sequence"/>
</dbReference>
<dbReference type="GO" id="GO:0032259">
    <property type="term" value="P:methylation"/>
    <property type="evidence" value="ECO:0007669"/>
    <property type="project" value="UniProtKB-KW"/>
</dbReference>
<dbReference type="GO" id="GO:0008168">
    <property type="term" value="F:methyltransferase activity"/>
    <property type="evidence" value="ECO:0007669"/>
    <property type="project" value="UniProtKB-KW"/>
</dbReference>
<evidence type="ECO:0000256" key="3">
    <source>
        <dbReference type="ARBA" id="ARBA00022679"/>
    </source>
</evidence>
<dbReference type="GO" id="GO:0015948">
    <property type="term" value="P:methanogenesis"/>
    <property type="evidence" value="ECO:0007669"/>
    <property type="project" value="UniProtKB-UniRule"/>
</dbReference>
<dbReference type="InterPro" id="IPR010426">
    <property type="entry name" value="MTTB_MeTrfase"/>
</dbReference>
<dbReference type="STRING" id="112901.SAMN04488500_103171"/>
<dbReference type="PIRSF" id="PIRSF037567">
    <property type="entry name" value="MTTB_MeTrfase"/>
    <property type="match status" value="1"/>
</dbReference>
<dbReference type="EC" id="2.1.1.-" evidence="4"/>
<keyword evidence="3 4" id="KW-0808">Transferase</keyword>
<dbReference type="Pfam" id="PF06253">
    <property type="entry name" value="MTTB"/>
    <property type="match status" value="1"/>
</dbReference>
<sequence length="483" mass="52902">MFSAPDGGLLKLLGPEDIKKIDETSMKILEEIGMMVKSEEARKIFAENGAIVDNETAVVKIPRSLVKQAIQSAPSKVVLYAQNPDNDLHLEKARTHYGTGGTVLYALDRDTGEKRTTTTKDVRDIARMVDYCNNVAFYVVNTYPQDVPDSASDINRFYWAITNTTKHVQGGMYTMKGLKDVIAMAEEIAGGAEKLRQRPIISFIVLMISPLMMDGEYTDYLIEIAKKGIPVTVASEPLAGATSPVTIAATLAMNNAEVLAGITLTQLVNPGASILYGSTSSIMDMREGTYMAGSVEGGMISACLAQMTQYYGLPMYGTAGMTDAKINDSQAGYESALSAMTVGLAGCNFIHDSVGIMEMCQVFSYEKMATDNEILGNVLRVMKGVEVNEDTLAYDLIKTVGPGGHFLDQEHTGKYVRKEFFFPKIADRQTRIRWEEAGSLTAEDRARKLVDKILDKHIPKPVDSKVKAAIRAKFPEIKGDELY</sequence>
<gene>
    <name evidence="5" type="ORF">SAMN04488500_103171</name>
</gene>
<proteinExistence type="inferred from homology"/>
<name>A0A1W1ZBY6_9FIRM</name>
<evidence type="ECO:0000256" key="4">
    <source>
        <dbReference type="PIRNR" id="PIRNR037567"/>
    </source>
</evidence>
<accession>A0A1W1ZBY6</accession>
<evidence type="ECO:0000313" key="5">
    <source>
        <dbReference type="EMBL" id="SMC45846.1"/>
    </source>
</evidence>
<evidence type="ECO:0000256" key="2">
    <source>
        <dbReference type="ARBA" id="ARBA00022603"/>
    </source>
</evidence>
<comment type="similarity">
    <text evidence="1 4">Belongs to the trimethylamine methyltransferase family.</text>
</comment>
<dbReference type="AlphaFoldDB" id="A0A1W1ZBY6"/>